<gene>
    <name evidence="1" type="ORF">DXX93_15560</name>
</gene>
<accession>A0A3E0TTV5</accession>
<proteinExistence type="predicted"/>
<evidence type="ECO:0000313" key="1">
    <source>
        <dbReference type="EMBL" id="REL27833.1"/>
    </source>
</evidence>
<reference evidence="1 2" key="1">
    <citation type="submission" date="2018-08" db="EMBL/GenBank/DDBJ databases">
        <title>Thalassotalea euphylliae genome.</title>
        <authorList>
            <person name="Summers S."/>
            <person name="Rice S.A."/>
            <person name="Freckelton M.L."/>
            <person name="Nedved B.T."/>
            <person name="Hadfield M.G."/>
        </authorList>
    </citation>
    <scope>NUCLEOTIDE SEQUENCE [LARGE SCALE GENOMIC DNA]</scope>
    <source>
        <strain evidence="1 2">H1</strain>
    </source>
</reference>
<organism evidence="1 2">
    <name type="scientific">Thalassotalea euphylliae</name>
    <dbReference type="NCBI Taxonomy" id="1655234"/>
    <lineage>
        <taxon>Bacteria</taxon>
        <taxon>Pseudomonadati</taxon>
        <taxon>Pseudomonadota</taxon>
        <taxon>Gammaproteobacteria</taxon>
        <taxon>Alteromonadales</taxon>
        <taxon>Colwelliaceae</taxon>
        <taxon>Thalassotalea</taxon>
    </lineage>
</organism>
<evidence type="ECO:0000313" key="2">
    <source>
        <dbReference type="Proteomes" id="UP000256478"/>
    </source>
</evidence>
<sequence length="77" mass="9054">MINCLVINLARSFYQLNPKVGDYWYLFFIQKAFCDNYLVEGEQRFKNKFTTNLLVERLSEMALFIIPIASAVSRSYS</sequence>
<name>A0A3E0TTV5_9GAMM</name>
<protein>
    <submittedName>
        <fullName evidence="1">Uncharacterized protein</fullName>
    </submittedName>
</protein>
<dbReference type="Proteomes" id="UP000256478">
    <property type="component" value="Unassembled WGS sequence"/>
</dbReference>
<dbReference type="AlphaFoldDB" id="A0A3E0TTV5"/>
<comment type="caution">
    <text evidence="1">The sequence shown here is derived from an EMBL/GenBank/DDBJ whole genome shotgun (WGS) entry which is preliminary data.</text>
</comment>
<dbReference type="EMBL" id="QUOU01000001">
    <property type="protein sequence ID" value="REL27833.1"/>
    <property type="molecule type" value="Genomic_DNA"/>
</dbReference>